<evidence type="ECO:0000313" key="5">
    <source>
        <dbReference type="EMBL" id="NYH89994.1"/>
    </source>
</evidence>
<keyword evidence="6" id="KW-1185">Reference proteome</keyword>
<dbReference type="CDD" id="cd02142">
    <property type="entry name" value="McbC_SagB-like_oxidoreductase"/>
    <property type="match status" value="1"/>
</dbReference>
<dbReference type="PANTHER" id="PTHR43745:SF2">
    <property type="entry name" value="NITROREDUCTASE MJ1384-RELATED"/>
    <property type="match status" value="1"/>
</dbReference>
<evidence type="ECO:0000259" key="2">
    <source>
        <dbReference type="Pfam" id="PF00881"/>
    </source>
</evidence>
<proteinExistence type="predicted"/>
<feature type="region of interest" description="Disordered" evidence="1">
    <location>
        <begin position="263"/>
        <end position="291"/>
    </location>
</feature>
<feature type="domain" description="Cyanobactin oxidase ThcOx second" evidence="4">
    <location>
        <begin position="123"/>
        <end position="251"/>
    </location>
</feature>
<dbReference type="Pfam" id="PF18679">
    <property type="entry name" value="HTH_57"/>
    <property type="match status" value="1"/>
</dbReference>
<dbReference type="InterPro" id="IPR052544">
    <property type="entry name" value="Bacteriocin_Proc_Enz"/>
</dbReference>
<protein>
    <submittedName>
        <fullName evidence="5">SagB-type dehydrogenase family enzyme</fullName>
    </submittedName>
</protein>
<evidence type="ECO:0000259" key="4">
    <source>
        <dbReference type="Pfam" id="PF22767"/>
    </source>
</evidence>
<dbReference type="InterPro" id="IPR020051">
    <property type="entry name" value="SagB-type_dehydrogenase"/>
</dbReference>
<dbReference type="AlphaFoldDB" id="A0A852ZAR4"/>
<dbReference type="InterPro" id="IPR029479">
    <property type="entry name" value="Nitroreductase"/>
</dbReference>
<feature type="domain" description="Nitroreductase" evidence="2">
    <location>
        <begin position="316"/>
        <end position="494"/>
    </location>
</feature>
<dbReference type="GO" id="GO:0016491">
    <property type="term" value="F:oxidoreductase activity"/>
    <property type="evidence" value="ECO:0007669"/>
    <property type="project" value="InterPro"/>
</dbReference>
<dbReference type="InterPro" id="IPR054488">
    <property type="entry name" value="ThcOx_dom2"/>
</dbReference>
<organism evidence="5 6">
    <name type="scientific">Actinopolymorpha rutila</name>
    <dbReference type="NCBI Taxonomy" id="446787"/>
    <lineage>
        <taxon>Bacteria</taxon>
        <taxon>Bacillati</taxon>
        <taxon>Actinomycetota</taxon>
        <taxon>Actinomycetes</taxon>
        <taxon>Propionibacteriales</taxon>
        <taxon>Actinopolymorphaceae</taxon>
        <taxon>Actinopolymorpha</taxon>
    </lineage>
</organism>
<dbReference type="NCBIfam" id="TIGR03605">
    <property type="entry name" value="antibiot_sagB"/>
    <property type="match status" value="1"/>
</dbReference>
<dbReference type="Pfam" id="PF00881">
    <property type="entry name" value="Nitroreductase"/>
    <property type="match status" value="1"/>
</dbReference>
<dbReference type="Pfam" id="PF22767">
    <property type="entry name" value="ThcOx"/>
    <property type="match status" value="1"/>
</dbReference>
<accession>A0A852ZAR4</accession>
<evidence type="ECO:0000313" key="6">
    <source>
        <dbReference type="Proteomes" id="UP000579605"/>
    </source>
</evidence>
<reference evidence="5 6" key="1">
    <citation type="submission" date="2020-07" db="EMBL/GenBank/DDBJ databases">
        <title>Sequencing the genomes of 1000 actinobacteria strains.</title>
        <authorList>
            <person name="Klenk H.-P."/>
        </authorList>
    </citation>
    <scope>NUCLEOTIDE SEQUENCE [LARGE SCALE GENOMIC DNA]</scope>
    <source>
        <strain evidence="5 6">DSM 18448</strain>
    </source>
</reference>
<dbReference type="RefSeq" id="WP_179787625.1">
    <property type="nucleotide sequence ID" value="NZ_BAAARR010000010.1"/>
</dbReference>
<comment type="caution">
    <text evidence="5">The sequence shown here is derived from an EMBL/GenBank/DDBJ whole genome shotgun (WGS) entry which is preliminary data.</text>
</comment>
<dbReference type="InterPro" id="IPR000415">
    <property type="entry name" value="Nitroreductase-like"/>
</dbReference>
<evidence type="ECO:0000259" key="3">
    <source>
        <dbReference type="Pfam" id="PF18679"/>
    </source>
</evidence>
<evidence type="ECO:0000256" key="1">
    <source>
        <dbReference type="SAM" id="MobiDB-lite"/>
    </source>
</evidence>
<gene>
    <name evidence="5" type="ORF">F4554_002632</name>
</gene>
<name>A0A852ZAR4_9ACTN</name>
<feature type="domain" description="ThcOx helix turn helix" evidence="3">
    <location>
        <begin position="7"/>
        <end position="108"/>
    </location>
</feature>
<dbReference type="Proteomes" id="UP000579605">
    <property type="component" value="Unassembled WGS sequence"/>
</dbReference>
<dbReference type="InterPro" id="IPR040776">
    <property type="entry name" value="ThcOx_HTH"/>
</dbReference>
<dbReference type="PANTHER" id="PTHR43745">
    <property type="entry name" value="NITROREDUCTASE MJ1384-RELATED"/>
    <property type="match status" value="1"/>
</dbReference>
<dbReference type="EMBL" id="JACBZH010000001">
    <property type="protein sequence ID" value="NYH89994.1"/>
    <property type="molecule type" value="Genomic_DNA"/>
</dbReference>
<dbReference type="Gene3D" id="3.40.109.10">
    <property type="entry name" value="NADH Oxidase"/>
    <property type="match status" value="1"/>
</dbReference>
<dbReference type="SUPFAM" id="SSF55469">
    <property type="entry name" value="FMN-dependent nitroreductase-like"/>
    <property type="match status" value="1"/>
</dbReference>
<sequence>MAAGHQFAIGLRADTQLRQDRTSLSVCLHGQPVLRLDRPSLGVAAAVSAMAAGGDTERALTAVVRERDGLDGLARFYYVLGRLAKLNLCAWSVRGTRGRLATLTSMSPGHRPRAVEPDPATSYVLSRFAFTRRHERGHVLESSRTPVRMLLHDHRGALVVHAAATPGDPKDIAARCIDVAAEEVHTLLAALVGSDLLVPAAAEGTVDTAGTAGTVSTADAVCTAEDEDPALAMWEFHDLLFHTRSRNGRHDQPVGGTYPHLGRWPAPPALAARPEPGDPGSGGAEPGDADASVPLVVPDLEALSHKDPPYVRVQEDRRSVRRYGPTPLRLDQLGEFLYRVGRVREQHRVDIPGPEGPSPLAVATRPYPNGGALYELDLYVVAATCEGLPGGLYRYDGAGHRLLPVSGDADPAPLLDYAARSIHGRVEDLHVLVTIAARFGRMTWKYQSVAYSLILKDVGVLMQTMYLAATAMGLAPCALGGGDADLFARVAGVDYFTETSVGEFLLGGSPAPVQKLLTPP</sequence>